<protein>
    <submittedName>
        <fullName evidence="3">Uncharacterized protein</fullName>
    </submittedName>
</protein>
<evidence type="ECO:0000256" key="2">
    <source>
        <dbReference type="SAM" id="Phobius"/>
    </source>
</evidence>
<name>A0A8D8TEE8_9HEMI</name>
<feature type="transmembrane region" description="Helical" evidence="2">
    <location>
        <begin position="81"/>
        <end position="102"/>
    </location>
</feature>
<keyword evidence="2" id="KW-0472">Membrane</keyword>
<reference evidence="3" key="1">
    <citation type="submission" date="2021-05" db="EMBL/GenBank/DDBJ databases">
        <authorList>
            <person name="Alioto T."/>
            <person name="Alioto T."/>
            <person name="Gomez Garrido J."/>
        </authorList>
    </citation>
    <scope>NUCLEOTIDE SEQUENCE</scope>
</reference>
<evidence type="ECO:0000256" key="1">
    <source>
        <dbReference type="SAM" id="MobiDB-lite"/>
    </source>
</evidence>
<sequence>MKLIGRVFCRNTKPSVQYKIRRYNGSANSTSTGHGGSTSSQKKVRRVSSSSSNHRRSKSKKVSLISLYSKLIKSKSEKRKFLNYLKHVYCILLYIHILKILLPR</sequence>
<keyword evidence="2" id="KW-0812">Transmembrane</keyword>
<proteinExistence type="predicted"/>
<dbReference type="EMBL" id="HBUF01260523">
    <property type="protein sequence ID" value="CAG6682737.1"/>
    <property type="molecule type" value="Transcribed_RNA"/>
</dbReference>
<feature type="region of interest" description="Disordered" evidence="1">
    <location>
        <begin position="22"/>
        <end position="60"/>
    </location>
</feature>
<evidence type="ECO:0000313" key="3">
    <source>
        <dbReference type="EMBL" id="CAG6682737.1"/>
    </source>
</evidence>
<keyword evidence="2" id="KW-1133">Transmembrane helix</keyword>
<accession>A0A8D8TEE8</accession>
<dbReference type="AlphaFoldDB" id="A0A8D8TEE8"/>
<feature type="compositionally biased region" description="Low complexity" evidence="1">
    <location>
        <begin position="25"/>
        <end position="52"/>
    </location>
</feature>
<organism evidence="3">
    <name type="scientific">Cacopsylla melanoneura</name>
    <dbReference type="NCBI Taxonomy" id="428564"/>
    <lineage>
        <taxon>Eukaryota</taxon>
        <taxon>Metazoa</taxon>
        <taxon>Ecdysozoa</taxon>
        <taxon>Arthropoda</taxon>
        <taxon>Hexapoda</taxon>
        <taxon>Insecta</taxon>
        <taxon>Pterygota</taxon>
        <taxon>Neoptera</taxon>
        <taxon>Paraneoptera</taxon>
        <taxon>Hemiptera</taxon>
        <taxon>Sternorrhyncha</taxon>
        <taxon>Psylloidea</taxon>
        <taxon>Psyllidae</taxon>
        <taxon>Psyllinae</taxon>
        <taxon>Cacopsylla</taxon>
    </lineage>
</organism>